<dbReference type="OrthoDB" id="634076at2"/>
<dbReference type="GO" id="GO:0030313">
    <property type="term" value="C:cell envelope"/>
    <property type="evidence" value="ECO:0007669"/>
    <property type="project" value="UniProtKB-SubCell"/>
</dbReference>
<dbReference type="EMBL" id="QTJV01000003">
    <property type="protein sequence ID" value="RFM34939.1"/>
    <property type="molecule type" value="Genomic_DNA"/>
</dbReference>
<evidence type="ECO:0000313" key="6">
    <source>
        <dbReference type="EMBL" id="RFM34939.1"/>
    </source>
</evidence>
<sequence length="386" mass="44066">MTRNAQWICLWLMIFFAKDVAGQLRFNINGHINNTADTKTKNSIKNDDIIVLNFLNIPRKDTVKVQDGSFHLEGNIPYPSIAMIEYKYGGDLILLDNSTYQYTLELKIADSTHRVYESNISTQSPFYNAWSNFYDVKRDLQLKRNQLTTALQNCTNPDSSLYYKSAIQEADQAIAAAYHQLATDHPDSYIAAYIIPGAPDFNYENYISIYNTFSDSIRQTFYGKNFYSRMIASRESKASEPSVFKNNEAGVFPATATIDTALRKVMLDKAFFKKQQYTLVEFWASWCGPCRRVNERLKGMTPLLKKKDVALVGFSLDQAAEAWKIAVINDKMPWLQVSDLKATSSPLSEFLQLSVIPANVLVDRNGKIVRTNIYDRELDDFLKSIN</sequence>
<dbReference type="PROSITE" id="PS00194">
    <property type="entry name" value="THIOREDOXIN_1"/>
    <property type="match status" value="1"/>
</dbReference>
<dbReference type="InterPro" id="IPR012336">
    <property type="entry name" value="Thioredoxin-like_fold"/>
</dbReference>
<dbReference type="Pfam" id="PF13905">
    <property type="entry name" value="Thioredoxin_8"/>
    <property type="match status" value="1"/>
</dbReference>
<dbReference type="PANTHER" id="PTHR42852:SF6">
    <property type="entry name" value="THIOL:DISULFIDE INTERCHANGE PROTEIN DSBE"/>
    <property type="match status" value="1"/>
</dbReference>
<comment type="subcellular location">
    <subcellularLocation>
        <location evidence="1">Cell envelope</location>
    </subcellularLocation>
</comment>
<reference evidence="6 7" key="1">
    <citation type="submission" date="2018-08" db="EMBL/GenBank/DDBJ databases">
        <title>Chitinophaga sp. K20C18050901, a novel bacterium isolated from forest soil.</title>
        <authorList>
            <person name="Wang C."/>
        </authorList>
    </citation>
    <scope>NUCLEOTIDE SEQUENCE [LARGE SCALE GENOMIC DNA]</scope>
    <source>
        <strain evidence="6 7">K20C18050901</strain>
    </source>
</reference>
<accession>A0A3E1P419</accession>
<name>A0A3E1P419_9BACT</name>
<dbReference type="Pfam" id="PF14289">
    <property type="entry name" value="DUF4369"/>
    <property type="match status" value="1"/>
</dbReference>
<organism evidence="6 7">
    <name type="scientific">Chitinophaga silvisoli</name>
    <dbReference type="NCBI Taxonomy" id="2291814"/>
    <lineage>
        <taxon>Bacteria</taxon>
        <taxon>Pseudomonadati</taxon>
        <taxon>Bacteroidota</taxon>
        <taxon>Chitinophagia</taxon>
        <taxon>Chitinophagales</taxon>
        <taxon>Chitinophagaceae</taxon>
        <taxon>Chitinophaga</taxon>
    </lineage>
</organism>
<dbReference type="RefSeq" id="WP_116853593.1">
    <property type="nucleotide sequence ID" value="NZ_QTJV01000003.1"/>
</dbReference>
<proteinExistence type="predicted"/>
<dbReference type="PANTHER" id="PTHR42852">
    <property type="entry name" value="THIOL:DISULFIDE INTERCHANGE PROTEIN DSBE"/>
    <property type="match status" value="1"/>
</dbReference>
<protein>
    <submittedName>
        <fullName evidence="6">DUF4369 domain-containing protein</fullName>
    </submittedName>
</protein>
<dbReference type="GO" id="GO:0017004">
    <property type="term" value="P:cytochrome complex assembly"/>
    <property type="evidence" value="ECO:0007669"/>
    <property type="project" value="UniProtKB-KW"/>
</dbReference>
<dbReference type="InterPro" id="IPR017937">
    <property type="entry name" value="Thioredoxin_CS"/>
</dbReference>
<keyword evidence="4" id="KW-0676">Redox-active center</keyword>
<dbReference type="Gene3D" id="3.40.30.10">
    <property type="entry name" value="Glutaredoxin"/>
    <property type="match status" value="1"/>
</dbReference>
<evidence type="ECO:0000256" key="1">
    <source>
        <dbReference type="ARBA" id="ARBA00004196"/>
    </source>
</evidence>
<gene>
    <name evidence="6" type="ORF">DXN04_11995</name>
</gene>
<comment type="caution">
    <text evidence="6">The sequence shown here is derived from an EMBL/GenBank/DDBJ whole genome shotgun (WGS) entry which is preliminary data.</text>
</comment>
<dbReference type="InterPro" id="IPR025380">
    <property type="entry name" value="DUF4369"/>
</dbReference>
<evidence type="ECO:0000256" key="2">
    <source>
        <dbReference type="ARBA" id="ARBA00022748"/>
    </source>
</evidence>
<dbReference type="InterPro" id="IPR050553">
    <property type="entry name" value="Thioredoxin_ResA/DsbE_sf"/>
</dbReference>
<keyword evidence="2" id="KW-0201">Cytochrome c-type biogenesis</keyword>
<evidence type="ECO:0000313" key="7">
    <source>
        <dbReference type="Proteomes" id="UP000261174"/>
    </source>
</evidence>
<keyword evidence="3" id="KW-1015">Disulfide bond</keyword>
<dbReference type="PROSITE" id="PS51352">
    <property type="entry name" value="THIOREDOXIN_2"/>
    <property type="match status" value="1"/>
</dbReference>
<feature type="domain" description="Thioredoxin" evidence="5">
    <location>
        <begin position="243"/>
        <end position="386"/>
    </location>
</feature>
<evidence type="ECO:0000256" key="4">
    <source>
        <dbReference type="ARBA" id="ARBA00023284"/>
    </source>
</evidence>
<dbReference type="InterPro" id="IPR036249">
    <property type="entry name" value="Thioredoxin-like_sf"/>
</dbReference>
<dbReference type="SUPFAM" id="SSF52833">
    <property type="entry name" value="Thioredoxin-like"/>
    <property type="match status" value="1"/>
</dbReference>
<dbReference type="CDD" id="cd02966">
    <property type="entry name" value="TlpA_like_family"/>
    <property type="match status" value="1"/>
</dbReference>
<keyword evidence="7" id="KW-1185">Reference proteome</keyword>
<evidence type="ECO:0000259" key="5">
    <source>
        <dbReference type="PROSITE" id="PS51352"/>
    </source>
</evidence>
<dbReference type="Proteomes" id="UP000261174">
    <property type="component" value="Unassembled WGS sequence"/>
</dbReference>
<dbReference type="InterPro" id="IPR013766">
    <property type="entry name" value="Thioredoxin_domain"/>
</dbReference>
<evidence type="ECO:0000256" key="3">
    <source>
        <dbReference type="ARBA" id="ARBA00023157"/>
    </source>
</evidence>
<dbReference type="AlphaFoldDB" id="A0A3E1P419"/>